<accession>A0A6A5WD32</accession>
<keyword evidence="2" id="KW-0808">Transferase</keyword>
<evidence type="ECO:0000259" key="1">
    <source>
        <dbReference type="PROSITE" id="PS50011"/>
    </source>
</evidence>
<feature type="domain" description="Protein kinase" evidence="1">
    <location>
        <begin position="25"/>
        <end position="344"/>
    </location>
</feature>
<reference evidence="2" key="1">
    <citation type="journal article" date="2020" name="Stud. Mycol.">
        <title>101 Dothideomycetes genomes: a test case for predicting lifestyles and emergence of pathogens.</title>
        <authorList>
            <person name="Haridas S."/>
            <person name="Albert R."/>
            <person name="Binder M."/>
            <person name="Bloem J."/>
            <person name="Labutti K."/>
            <person name="Salamov A."/>
            <person name="Andreopoulos B."/>
            <person name="Baker S."/>
            <person name="Barry K."/>
            <person name="Bills G."/>
            <person name="Bluhm B."/>
            <person name="Cannon C."/>
            <person name="Castanera R."/>
            <person name="Culley D."/>
            <person name="Daum C."/>
            <person name="Ezra D."/>
            <person name="Gonzalez J."/>
            <person name="Henrissat B."/>
            <person name="Kuo A."/>
            <person name="Liang C."/>
            <person name="Lipzen A."/>
            <person name="Lutzoni F."/>
            <person name="Magnuson J."/>
            <person name="Mondo S."/>
            <person name="Nolan M."/>
            <person name="Ohm R."/>
            <person name="Pangilinan J."/>
            <person name="Park H.-J."/>
            <person name="Ramirez L."/>
            <person name="Alfaro M."/>
            <person name="Sun H."/>
            <person name="Tritt A."/>
            <person name="Yoshinaga Y."/>
            <person name="Zwiers L.-H."/>
            <person name="Turgeon B."/>
            <person name="Goodwin S."/>
            <person name="Spatafora J."/>
            <person name="Crous P."/>
            <person name="Grigoriev I."/>
        </authorList>
    </citation>
    <scope>NUCLEOTIDE SEQUENCE</scope>
    <source>
        <strain evidence="2">CBS 123094</strain>
    </source>
</reference>
<evidence type="ECO:0000313" key="2">
    <source>
        <dbReference type="EMBL" id="KAF1999572.1"/>
    </source>
</evidence>
<dbReference type="InterPro" id="IPR011009">
    <property type="entry name" value="Kinase-like_dom_sf"/>
</dbReference>
<dbReference type="GO" id="GO:0004672">
    <property type="term" value="F:protein kinase activity"/>
    <property type="evidence" value="ECO:0007669"/>
    <property type="project" value="InterPro"/>
</dbReference>
<dbReference type="PROSITE" id="PS50011">
    <property type="entry name" value="PROTEIN_KINASE_DOM"/>
    <property type="match status" value="1"/>
</dbReference>
<dbReference type="Pfam" id="PF00069">
    <property type="entry name" value="Pkinase"/>
    <property type="match status" value="1"/>
</dbReference>
<dbReference type="InterPro" id="IPR000719">
    <property type="entry name" value="Prot_kinase_dom"/>
</dbReference>
<dbReference type="AlphaFoldDB" id="A0A6A5WD32"/>
<name>A0A6A5WD32_9PLEO</name>
<dbReference type="InterPro" id="IPR056002">
    <property type="entry name" value="DUF7580"/>
</dbReference>
<proteinExistence type="predicted"/>
<dbReference type="PANTHER" id="PTHR37542:SF3">
    <property type="entry name" value="PRION-INHIBITION AND PROPAGATION HELO DOMAIN-CONTAINING PROTEIN"/>
    <property type="match status" value="1"/>
</dbReference>
<dbReference type="Gene3D" id="1.10.510.10">
    <property type="entry name" value="Transferase(Phosphotransferase) domain 1"/>
    <property type="match status" value="2"/>
</dbReference>
<dbReference type="SUPFAM" id="SSF56112">
    <property type="entry name" value="Protein kinase-like (PK-like)"/>
    <property type="match status" value="2"/>
</dbReference>
<gene>
    <name evidence="2" type="ORF">P154DRAFT_563876</name>
</gene>
<protein>
    <submittedName>
        <fullName evidence="2">Kinase-like protein</fullName>
    </submittedName>
</protein>
<sequence>MPLRLSKDSLKDFHYVVKEELILPFIEETFIGGGAFGRVYKVAVLAECQTLLESHKMVMVESQPAKRSLNVVHIARKELARGPGAASEGSILRLLTQLEHPNIVEFLGSYTYSTLWNLLFPFHPLNMEEFLRRPLELRKNIVYQSIYGLADAIRAIHDFTMKDGNNLITGIGYHHDLSPANILVDGDRFVITDFGLSRLKLDGQDSKTKLKGGHEDYLGPEAYDYDQGRNLTVGRSLDIWAFGCISSEIAALTAGLSVKDFHDGRKGTHEGKLAVTDHAFHMDGETHPLVKSVLEQIVLQSADEPSKAFVRSALEMLHPDPQERIAAGDVADRLALVAVQSAYLFAVQSLDPKPLLAKGDIDNAAFYLLERTRLESWWTTYYQLSEPRVYKQVHDLLSLLNTIGNSLNEDRIRTDAVGAPGGILRNLWQAIDAIHSHLPIEARQIAATQWSSTVCECEDTAILGAIRRARRFDRYGDVGANATMKYFLESLSSSLANGENRRLVSREYVEYEKVSFPTKVTGNGISVPGNPSRTIGTYQLSGASHAVLIEWKQYNPPLDDASSRDELHNRMDALVNLLDPEETPRPALPHANRVLECVGYFHERNNHKFGFLFPLTTERPESCRIYSVHQYIAITDLDLEDDHIKRPDLGHQFQLATGLAFCLWSFHIAGWVHKNISSHQVICLAQSVADIHFTFGASALAGFIHSRPEASEVTLGPIDEESECYKHPRYLPNVRFRRAFDYYSLGIVLLELGTWSTMESLRSYHSETNIEDFKETLLSTYVPLLRERRGSIYESVVRSCLEFEKLCPNTDKDTELHFFKRNVLDALAQCNA</sequence>
<dbReference type="EMBL" id="ML977594">
    <property type="protein sequence ID" value="KAF1999572.1"/>
    <property type="molecule type" value="Genomic_DNA"/>
</dbReference>
<dbReference type="CDD" id="cd00180">
    <property type="entry name" value="PKc"/>
    <property type="match status" value="1"/>
</dbReference>
<evidence type="ECO:0000313" key="3">
    <source>
        <dbReference type="Proteomes" id="UP000799779"/>
    </source>
</evidence>
<dbReference type="OrthoDB" id="4062651at2759"/>
<dbReference type="Gene3D" id="3.30.200.20">
    <property type="entry name" value="Phosphorylase Kinase, domain 1"/>
    <property type="match status" value="1"/>
</dbReference>
<keyword evidence="3" id="KW-1185">Reference proteome</keyword>
<dbReference type="Proteomes" id="UP000799779">
    <property type="component" value="Unassembled WGS sequence"/>
</dbReference>
<organism evidence="2 3">
    <name type="scientific">Amniculicola lignicola CBS 123094</name>
    <dbReference type="NCBI Taxonomy" id="1392246"/>
    <lineage>
        <taxon>Eukaryota</taxon>
        <taxon>Fungi</taxon>
        <taxon>Dikarya</taxon>
        <taxon>Ascomycota</taxon>
        <taxon>Pezizomycotina</taxon>
        <taxon>Dothideomycetes</taxon>
        <taxon>Pleosporomycetidae</taxon>
        <taxon>Pleosporales</taxon>
        <taxon>Amniculicolaceae</taxon>
        <taxon>Amniculicola</taxon>
    </lineage>
</organism>
<dbReference type="PANTHER" id="PTHR37542">
    <property type="entry name" value="HELO DOMAIN-CONTAINING PROTEIN-RELATED"/>
    <property type="match status" value="1"/>
</dbReference>
<dbReference type="Pfam" id="PF24476">
    <property type="entry name" value="DUF7580"/>
    <property type="match status" value="1"/>
</dbReference>
<keyword evidence="2" id="KW-0418">Kinase</keyword>
<dbReference type="GO" id="GO:0005524">
    <property type="term" value="F:ATP binding"/>
    <property type="evidence" value="ECO:0007669"/>
    <property type="project" value="InterPro"/>
</dbReference>